<dbReference type="EMBL" id="MH671884">
    <property type="protein sequence ID" value="AYO99686.1"/>
    <property type="molecule type" value="Genomic_DNA"/>
</dbReference>
<keyword evidence="10 17" id="KW-0249">Electron transport</keyword>
<keyword evidence="7 17" id="KW-0812">Transmembrane</keyword>
<feature type="transmembrane region" description="Helical" evidence="17">
    <location>
        <begin position="313"/>
        <end position="339"/>
    </location>
</feature>
<evidence type="ECO:0000313" key="19">
    <source>
        <dbReference type="EMBL" id="AYO99686.1"/>
    </source>
</evidence>
<dbReference type="EC" id="7.1.1.2" evidence="3 17"/>
<dbReference type="InterPro" id="IPR001750">
    <property type="entry name" value="ND/Mrp_TM"/>
</dbReference>
<comment type="catalytic activity">
    <reaction evidence="16 17">
        <text>a ubiquinone + NADH + 5 H(+)(in) = a ubiquinol + NAD(+) + 4 H(+)(out)</text>
        <dbReference type="Rhea" id="RHEA:29091"/>
        <dbReference type="Rhea" id="RHEA-COMP:9565"/>
        <dbReference type="Rhea" id="RHEA-COMP:9566"/>
        <dbReference type="ChEBI" id="CHEBI:15378"/>
        <dbReference type="ChEBI" id="CHEBI:16389"/>
        <dbReference type="ChEBI" id="CHEBI:17976"/>
        <dbReference type="ChEBI" id="CHEBI:57540"/>
        <dbReference type="ChEBI" id="CHEBI:57945"/>
        <dbReference type="EC" id="7.1.1.2"/>
    </reaction>
</comment>
<feature type="transmembrane region" description="Helical" evidence="17">
    <location>
        <begin position="90"/>
        <end position="113"/>
    </location>
</feature>
<dbReference type="AlphaFoldDB" id="A0A3G2WIC0"/>
<evidence type="ECO:0000256" key="12">
    <source>
        <dbReference type="ARBA" id="ARBA00023027"/>
    </source>
</evidence>
<dbReference type="Pfam" id="PF00361">
    <property type="entry name" value="Proton_antipo_M"/>
    <property type="match status" value="1"/>
</dbReference>
<evidence type="ECO:0000256" key="16">
    <source>
        <dbReference type="ARBA" id="ARBA00049551"/>
    </source>
</evidence>
<evidence type="ECO:0000256" key="11">
    <source>
        <dbReference type="ARBA" id="ARBA00022989"/>
    </source>
</evidence>
<name>A0A3G2WIC0_9ECHI</name>
<evidence type="ECO:0000256" key="2">
    <source>
        <dbReference type="ARBA" id="ARBA00007012"/>
    </source>
</evidence>
<accession>A0A3G2WIC0</accession>
<feature type="transmembrane region" description="Helical" evidence="17">
    <location>
        <begin position="57"/>
        <end position="78"/>
    </location>
</feature>
<dbReference type="InterPro" id="IPR050175">
    <property type="entry name" value="Complex_I_Subunit_2"/>
</dbReference>
<evidence type="ECO:0000256" key="17">
    <source>
        <dbReference type="RuleBase" id="RU003403"/>
    </source>
</evidence>
<evidence type="ECO:0000256" key="15">
    <source>
        <dbReference type="ARBA" id="ARBA00023136"/>
    </source>
</evidence>
<comment type="similarity">
    <text evidence="2 17">Belongs to the complex I subunit 2 family.</text>
</comment>
<dbReference type="InterPro" id="IPR003917">
    <property type="entry name" value="NADH_UbQ_OxRdtase_chain2"/>
</dbReference>
<gene>
    <name evidence="19" type="primary">nad2</name>
</gene>
<keyword evidence="14 17" id="KW-0496">Mitochondrion</keyword>
<evidence type="ECO:0000256" key="10">
    <source>
        <dbReference type="ARBA" id="ARBA00022982"/>
    </source>
</evidence>
<evidence type="ECO:0000256" key="4">
    <source>
        <dbReference type="ARBA" id="ARBA00021008"/>
    </source>
</evidence>
<feature type="transmembrane region" description="Helical" evidence="17">
    <location>
        <begin position="176"/>
        <end position="195"/>
    </location>
</feature>
<feature type="transmembrane region" description="Helical" evidence="17">
    <location>
        <begin position="201"/>
        <end position="221"/>
    </location>
</feature>
<feature type="transmembrane region" description="Helical" evidence="17">
    <location>
        <begin position="120"/>
        <end position="141"/>
    </location>
</feature>
<dbReference type="GO" id="GO:0006120">
    <property type="term" value="P:mitochondrial electron transport, NADH to ubiquinone"/>
    <property type="evidence" value="ECO:0007669"/>
    <property type="project" value="InterPro"/>
</dbReference>
<evidence type="ECO:0000256" key="8">
    <source>
        <dbReference type="ARBA" id="ARBA00022792"/>
    </source>
</evidence>
<feature type="transmembrane region" description="Helical" evidence="17">
    <location>
        <begin position="147"/>
        <end position="169"/>
    </location>
</feature>
<evidence type="ECO:0000256" key="6">
    <source>
        <dbReference type="ARBA" id="ARBA00022660"/>
    </source>
</evidence>
<geneLocation type="mitochondrion" evidence="19"/>
<dbReference type="GO" id="GO:0008137">
    <property type="term" value="F:NADH dehydrogenase (ubiquinone) activity"/>
    <property type="evidence" value="ECO:0007669"/>
    <property type="project" value="UniProtKB-EC"/>
</dbReference>
<feature type="transmembrane region" description="Helical" evidence="17">
    <location>
        <begin position="241"/>
        <end position="268"/>
    </location>
</feature>
<organism evidence="19">
    <name type="scientific">Ophiosteira sp. Op725.7</name>
    <dbReference type="NCBI Taxonomy" id="2483773"/>
    <lineage>
        <taxon>Eukaryota</taxon>
        <taxon>Metazoa</taxon>
        <taxon>Echinodermata</taxon>
        <taxon>Eleutherozoa</taxon>
        <taxon>Asterozoa</taxon>
        <taxon>Ophiuroidea</taxon>
        <taxon>Myophiuroidea</taxon>
        <taxon>Metophiurida</taxon>
        <taxon>Ophintegrida</taxon>
        <taxon>Amphilepidida</taxon>
        <taxon>Ophiurina</taxon>
        <taxon>Chilophiurina</taxon>
        <taxon>Ophiuridae</taxon>
        <taxon>Ophiurinae</taxon>
        <taxon>Ophiosteira</taxon>
    </lineage>
</organism>
<evidence type="ECO:0000256" key="13">
    <source>
        <dbReference type="ARBA" id="ARBA00023075"/>
    </source>
</evidence>
<evidence type="ECO:0000256" key="5">
    <source>
        <dbReference type="ARBA" id="ARBA00022448"/>
    </source>
</evidence>
<evidence type="ECO:0000259" key="18">
    <source>
        <dbReference type="Pfam" id="PF00361"/>
    </source>
</evidence>
<keyword evidence="5" id="KW-0813">Transport</keyword>
<comment type="subcellular location">
    <subcellularLocation>
        <location evidence="1 17">Mitochondrion inner membrane</location>
        <topology evidence="1 17">Multi-pass membrane protein</topology>
    </subcellularLocation>
</comment>
<dbReference type="GO" id="GO:0005743">
    <property type="term" value="C:mitochondrial inner membrane"/>
    <property type="evidence" value="ECO:0007669"/>
    <property type="project" value="UniProtKB-SubCell"/>
</dbReference>
<keyword evidence="12 17" id="KW-0520">NAD</keyword>
<feature type="domain" description="NADH:quinone oxidoreductase/Mrp antiporter transmembrane" evidence="18">
    <location>
        <begin position="21"/>
        <end position="286"/>
    </location>
</feature>
<keyword evidence="11 17" id="KW-1133">Transmembrane helix</keyword>
<evidence type="ECO:0000256" key="3">
    <source>
        <dbReference type="ARBA" id="ARBA00012944"/>
    </source>
</evidence>
<proteinExistence type="inferred from homology"/>
<keyword evidence="9 17" id="KW-1278">Translocase</keyword>
<evidence type="ECO:0000256" key="14">
    <source>
        <dbReference type="ARBA" id="ARBA00023128"/>
    </source>
</evidence>
<sequence length="350" mass="39839">MSNIIFYVSSLVLSILGCLFSNNWIIIWFWVELQSLALIPILSSNISPRSIESTNKYFLFQATGSIILLTGILIRLFFSGNILLQGNYNWIEYSIIVISLCIKMGIFPTHFWFVDVMQGINFWSGFFIVIPSKIIPIYIIINISNSFAIILLSIIGVISVIIGSILGVHQIQLRKLIALSSIAHLGWIVITFPNINNWFGMILFLSYTIMITPLIWVGNIYSLEHLSKTNNISNNFSLSSILLISILSMAGFPPLLGFFYKWLIFYIILNNQSLIIIVILISASLLSLYFYLQICIGSYIMQWPLSKTLFSNSFFLLNTNLISLWIIIIANTSILYTLWSVLPLISTWNI</sequence>
<protein>
    <recommendedName>
        <fullName evidence="4 17">NADH-ubiquinone oxidoreductase chain 2</fullName>
        <ecNumber evidence="3 17">7.1.1.2</ecNumber>
    </recommendedName>
</protein>
<reference evidence="19" key="1">
    <citation type="journal article" date="2018" name="Mol. Phylogenet. Evol.">
        <title>Conservation of mitochondrial genome arrangements in brittle stars (Echinodermata, Ophiuroidea).</title>
        <authorList>
            <person name="Galaska M.P."/>
            <person name="Li Y."/>
            <person name="Kocot K.M."/>
            <person name="Mahon A.R."/>
            <person name="Halanych K.M."/>
        </authorList>
    </citation>
    <scope>NUCLEOTIDE SEQUENCE</scope>
    <source>
        <strain evidence="19">Op725.7E</strain>
    </source>
</reference>
<dbReference type="PANTHER" id="PTHR46552:SF1">
    <property type="entry name" value="NADH-UBIQUINONE OXIDOREDUCTASE CHAIN 2"/>
    <property type="match status" value="1"/>
</dbReference>
<evidence type="ECO:0000256" key="9">
    <source>
        <dbReference type="ARBA" id="ARBA00022967"/>
    </source>
</evidence>
<evidence type="ECO:0000256" key="7">
    <source>
        <dbReference type="ARBA" id="ARBA00022692"/>
    </source>
</evidence>
<keyword evidence="15 17" id="KW-0472">Membrane</keyword>
<comment type="function">
    <text evidence="17">Core subunit of the mitochondrial membrane respiratory chain NADH dehydrogenase (Complex I) which catalyzes electron transfer from NADH through the respiratory chain, using ubiquinone as an electron acceptor. Essential for the catalytic activity and assembly of complex I.</text>
</comment>
<keyword evidence="8 17" id="KW-0999">Mitochondrion inner membrane</keyword>
<dbReference type="PANTHER" id="PTHR46552">
    <property type="entry name" value="NADH-UBIQUINONE OXIDOREDUCTASE CHAIN 2"/>
    <property type="match status" value="1"/>
</dbReference>
<keyword evidence="13 17" id="KW-0830">Ubiquinone</keyword>
<feature type="transmembrane region" description="Helical" evidence="17">
    <location>
        <begin position="6"/>
        <end position="31"/>
    </location>
</feature>
<keyword evidence="6 17" id="KW-0679">Respiratory chain</keyword>
<dbReference type="PRINTS" id="PR01436">
    <property type="entry name" value="NADHDHGNASE2"/>
</dbReference>
<evidence type="ECO:0000256" key="1">
    <source>
        <dbReference type="ARBA" id="ARBA00004448"/>
    </source>
</evidence>
<feature type="transmembrane region" description="Helical" evidence="17">
    <location>
        <begin position="274"/>
        <end position="292"/>
    </location>
</feature>